<dbReference type="GO" id="GO:0005634">
    <property type="term" value="C:nucleus"/>
    <property type="evidence" value="ECO:0007669"/>
    <property type="project" value="InterPro"/>
</dbReference>
<dbReference type="PANTHER" id="PTHR12963:SF4">
    <property type="entry name" value="ACTIVATING SIGNAL COINTEGRATOR 1"/>
    <property type="match status" value="1"/>
</dbReference>
<dbReference type="GO" id="GO:0072344">
    <property type="term" value="P:rescue of stalled ribosome"/>
    <property type="evidence" value="ECO:0007669"/>
    <property type="project" value="InterPro"/>
</dbReference>
<proteinExistence type="predicted"/>
<dbReference type="CDD" id="cd06554">
    <property type="entry name" value="ASCH_ASC-1_like"/>
    <property type="match status" value="1"/>
</dbReference>
<gene>
    <name evidence="4 5 6" type="primary">LOC108738039</name>
</gene>
<evidence type="ECO:0000259" key="2">
    <source>
        <dbReference type="Pfam" id="PF06221"/>
    </source>
</evidence>
<dbReference type="Proteomes" id="UP000192223">
    <property type="component" value="Unplaced"/>
</dbReference>
<dbReference type="GeneID" id="108738039"/>
<dbReference type="KEGG" id="apln:108738039"/>
<protein>
    <submittedName>
        <fullName evidence="4 5">Activating signal cointegrator 1</fullName>
    </submittedName>
</protein>
<organism evidence="3 6">
    <name type="scientific">Agrilus planipennis</name>
    <name type="common">Emerald ash borer</name>
    <name type="synonym">Agrilus marcopoli</name>
    <dbReference type="NCBI Taxonomy" id="224129"/>
    <lineage>
        <taxon>Eukaryota</taxon>
        <taxon>Metazoa</taxon>
        <taxon>Ecdysozoa</taxon>
        <taxon>Arthropoda</taxon>
        <taxon>Hexapoda</taxon>
        <taxon>Insecta</taxon>
        <taxon>Pterygota</taxon>
        <taxon>Neoptera</taxon>
        <taxon>Endopterygota</taxon>
        <taxon>Coleoptera</taxon>
        <taxon>Polyphaga</taxon>
        <taxon>Elateriformia</taxon>
        <taxon>Buprestoidea</taxon>
        <taxon>Buprestidae</taxon>
        <taxon>Agrilinae</taxon>
        <taxon>Agrilus</taxon>
    </lineage>
</organism>
<dbReference type="Pfam" id="PF04266">
    <property type="entry name" value="ASCH"/>
    <property type="match status" value="1"/>
</dbReference>
<feature type="domain" description="ASCH" evidence="1">
    <location>
        <begin position="349"/>
        <end position="436"/>
    </location>
</feature>
<dbReference type="InterPro" id="IPR039128">
    <property type="entry name" value="TRIP4-like"/>
</dbReference>
<dbReference type="SUPFAM" id="SSF88697">
    <property type="entry name" value="PUA domain-like"/>
    <property type="match status" value="1"/>
</dbReference>
<dbReference type="OrthoDB" id="338816at2759"/>
<evidence type="ECO:0000259" key="1">
    <source>
        <dbReference type="Pfam" id="PF04266"/>
    </source>
</evidence>
<feature type="domain" description="TRIP4/RQT4 C2HC5-type zinc finger" evidence="2">
    <location>
        <begin position="121"/>
        <end position="166"/>
    </location>
</feature>
<dbReference type="Gene3D" id="2.30.130.30">
    <property type="entry name" value="Hypothetical protein"/>
    <property type="match status" value="1"/>
</dbReference>
<dbReference type="RefSeq" id="XP_025833362.1">
    <property type="nucleotide sequence ID" value="XM_025977577.1"/>
</dbReference>
<evidence type="ECO:0000313" key="4">
    <source>
        <dbReference type="RefSeq" id="XP_025833361.1"/>
    </source>
</evidence>
<dbReference type="InterPro" id="IPR007374">
    <property type="entry name" value="ASCH_domain"/>
</dbReference>
<dbReference type="InterPro" id="IPR015947">
    <property type="entry name" value="PUA-like_sf"/>
</dbReference>
<keyword evidence="3" id="KW-1185">Reference proteome</keyword>
<dbReference type="RefSeq" id="XP_025833361.1">
    <property type="nucleotide sequence ID" value="XM_025977576.1"/>
</dbReference>
<dbReference type="GO" id="GO:0180022">
    <property type="term" value="C:RQC-trigger complex"/>
    <property type="evidence" value="ECO:0007669"/>
    <property type="project" value="InterPro"/>
</dbReference>
<dbReference type="AlphaFoldDB" id="A0A7F5RBL2"/>
<dbReference type="GO" id="GO:0008270">
    <property type="term" value="F:zinc ion binding"/>
    <property type="evidence" value="ECO:0007669"/>
    <property type="project" value="InterPro"/>
</dbReference>
<dbReference type="PANTHER" id="PTHR12963">
    <property type="entry name" value="THYROID RECEPTOR INTERACTING PROTEIN RELATED"/>
    <property type="match status" value="1"/>
</dbReference>
<sequence length="491" mass="57047">MDSLITEILNPIIGEDIDEEMLEYMMKIRHEEDLEEFLSNVIDIDNPEHKNAIEEIKRIIIGTDPRYRKNWQPPKDAQKFEAIKYDNNYYTSPPQGNKNKKVNYVALDTYNNTPAIKKGRHPCDCEARAHALVNNCLNCGRIVCEQEGSGPCFFCDNMVVTKEEQEILNSNTKESDKLYNRLVDQKKSKEWKKAIETRNKLLKADRMGEIKNTIYDDQADYFAANSTKNRNNRTPRSTAQMKLALDLATKKLSYEPDEDDFELHKGRLLLSLNKHLDFKVDKLPKKLFDENVDMRKRLIEYYGEVKDTEELIDKIEQCNREPPPSVAVELPRRVVNHEITTIVDKGKCLSMHQPWASLLVSGIQKHEGRSWKTDHRGRLWIHAASKEPTEAEIATCEEFFRKHYNDPNLTFPKKYPVSCLLGCVYVDNCLPQKEYRERYPNGECDSPYVLICSNPIVLRVFLPMTGQHKIFSMSPEMHYHAKQAILAASWV</sequence>
<accession>A0A7F5RBL2</accession>
<evidence type="ECO:0000313" key="5">
    <source>
        <dbReference type="RefSeq" id="XP_025833362.1"/>
    </source>
</evidence>
<evidence type="ECO:0000313" key="6">
    <source>
        <dbReference type="RefSeq" id="XP_025833363.1"/>
    </source>
</evidence>
<dbReference type="FunFam" id="2.30.130.30:FF:000006">
    <property type="entry name" value="Putative_zinc_finger_motif_-_C2HC5-type /ASCH_domain_containing_protein_-_putative"/>
    <property type="match status" value="1"/>
</dbReference>
<evidence type="ECO:0000313" key="3">
    <source>
        <dbReference type="Proteomes" id="UP000192223"/>
    </source>
</evidence>
<reference evidence="4 5" key="1">
    <citation type="submission" date="2025-04" db="UniProtKB">
        <authorList>
            <consortium name="RefSeq"/>
        </authorList>
    </citation>
    <scope>IDENTIFICATION</scope>
    <source>
        <tissue evidence="4 5">Entire body</tissue>
    </source>
</reference>
<dbReference type="InterPro" id="IPR009349">
    <property type="entry name" value="TRIP4/RQT4_C2HC5_Znf"/>
</dbReference>
<name>A0A7F5RBL2_AGRPL</name>
<dbReference type="Pfam" id="PF06221">
    <property type="entry name" value="zf-C2HC5"/>
    <property type="match status" value="1"/>
</dbReference>
<dbReference type="RefSeq" id="XP_025833363.1">
    <property type="nucleotide sequence ID" value="XM_025977578.1"/>
</dbReference>